<evidence type="ECO:0000313" key="4">
    <source>
        <dbReference type="EMBL" id="ODQ47830.1"/>
    </source>
</evidence>
<dbReference type="RefSeq" id="XP_019018943.1">
    <property type="nucleotide sequence ID" value="XM_019160934.1"/>
</dbReference>
<protein>
    <submittedName>
        <fullName evidence="4">Uncharacterized protein</fullName>
    </submittedName>
</protein>
<evidence type="ECO:0000256" key="1">
    <source>
        <dbReference type="ARBA" id="ARBA00004275"/>
    </source>
</evidence>
<dbReference type="GO" id="GO:0006635">
    <property type="term" value="P:fatty acid beta-oxidation"/>
    <property type="evidence" value="ECO:0007669"/>
    <property type="project" value="TreeGrafter"/>
</dbReference>
<gene>
    <name evidence="4" type="ORF">PICMEDRAFT_15715</name>
</gene>
<dbReference type="InterPro" id="IPR051053">
    <property type="entry name" value="ECH/Chromodomain_protein"/>
</dbReference>
<comment type="subcellular location">
    <subcellularLocation>
        <location evidence="1">Peroxisome</location>
    </subcellularLocation>
</comment>
<keyword evidence="2" id="KW-0576">Peroxisome</keyword>
<keyword evidence="5" id="KW-1185">Reference proteome</keyword>
<dbReference type="AlphaFoldDB" id="A0A1E3NP00"/>
<evidence type="ECO:0000256" key="3">
    <source>
        <dbReference type="ARBA" id="ARBA00023235"/>
    </source>
</evidence>
<dbReference type="OrthoDB" id="2018133at2759"/>
<dbReference type="CDD" id="cd06558">
    <property type="entry name" value="crotonase-like"/>
    <property type="match status" value="1"/>
</dbReference>
<dbReference type="Pfam" id="PF00378">
    <property type="entry name" value="ECH_1"/>
    <property type="match status" value="1"/>
</dbReference>
<keyword evidence="3" id="KW-0413">Isomerase</keyword>
<evidence type="ECO:0000256" key="2">
    <source>
        <dbReference type="ARBA" id="ARBA00023140"/>
    </source>
</evidence>
<dbReference type="SUPFAM" id="SSF52096">
    <property type="entry name" value="ClpP/crotonase"/>
    <property type="match status" value="1"/>
</dbReference>
<proteinExistence type="predicted"/>
<dbReference type="GeneID" id="30177621"/>
<dbReference type="PANTHER" id="PTHR43684">
    <property type="match status" value="1"/>
</dbReference>
<name>A0A1E3NP00_9ASCO</name>
<organism evidence="4 5">
    <name type="scientific">Pichia membranifaciens NRRL Y-2026</name>
    <dbReference type="NCBI Taxonomy" id="763406"/>
    <lineage>
        <taxon>Eukaryota</taxon>
        <taxon>Fungi</taxon>
        <taxon>Dikarya</taxon>
        <taxon>Ascomycota</taxon>
        <taxon>Saccharomycotina</taxon>
        <taxon>Pichiomycetes</taxon>
        <taxon>Pichiales</taxon>
        <taxon>Pichiaceae</taxon>
        <taxon>Pichia</taxon>
    </lineage>
</organism>
<dbReference type="InterPro" id="IPR001753">
    <property type="entry name" value="Enoyl-CoA_hydra/iso"/>
</dbReference>
<dbReference type="Gene3D" id="3.90.226.10">
    <property type="entry name" value="2-enoyl-CoA Hydratase, Chain A, domain 1"/>
    <property type="match status" value="1"/>
</dbReference>
<accession>A0A1E3NP00</accession>
<dbReference type="Proteomes" id="UP000094455">
    <property type="component" value="Unassembled WGS sequence"/>
</dbReference>
<dbReference type="GO" id="GO:0004165">
    <property type="term" value="F:delta(3)-delta(2)-enoyl-CoA isomerase activity"/>
    <property type="evidence" value="ECO:0007669"/>
    <property type="project" value="UniProtKB-ARBA"/>
</dbReference>
<dbReference type="PANTHER" id="PTHR43684:SF1">
    <property type="entry name" value="ENOYL-COA DELTA ISOMERASE 2"/>
    <property type="match status" value="1"/>
</dbReference>
<dbReference type="GO" id="GO:0005782">
    <property type="term" value="C:peroxisomal matrix"/>
    <property type="evidence" value="ECO:0007669"/>
    <property type="project" value="TreeGrafter"/>
</dbReference>
<reference evidence="4 5" key="1">
    <citation type="journal article" date="2016" name="Proc. Natl. Acad. Sci. U.S.A.">
        <title>Comparative genomics of biotechnologically important yeasts.</title>
        <authorList>
            <person name="Riley R."/>
            <person name="Haridas S."/>
            <person name="Wolfe K.H."/>
            <person name="Lopes M.R."/>
            <person name="Hittinger C.T."/>
            <person name="Goeker M."/>
            <person name="Salamov A.A."/>
            <person name="Wisecaver J.H."/>
            <person name="Long T.M."/>
            <person name="Calvey C.H."/>
            <person name="Aerts A.L."/>
            <person name="Barry K.W."/>
            <person name="Choi C."/>
            <person name="Clum A."/>
            <person name="Coughlan A.Y."/>
            <person name="Deshpande S."/>
            <person name="Douglass A.P."/>
            <person name="Hanson S.J."/>
            <person name="Klenk H.-P."/>
            <person name="LaButti K.M."/>
            <person name="Lapidus A."/>
            <person name="Lindquist E.A."/>
            <person name="Lipzen A.M."/>
            <person name="Meier-Kolthoff J.P."/>
            <person name="Ohm R.A."/>
            <person name="Otillar R.P."/>
            <person name="Pangilinan J.L."/>
            <person name="Peng Y."/>
            <person name="Rokas A."/>
            <person name="Rosa C.A."/>
            <person name="Scheuner C."/>
            <person name="Sibirny A.A."/>
            <person name="Slot J.C."/>
            <person name="Stielow J.B."/>
            <person name="Sun H."/>
            <person name="Kurtzman C.P."/>
            <person name="Blackwell M."/>
            <person name="Grigoriev I.V."/>
            <person name="Jeffries T.W."/>
        </authorList>
    </citation>
    <scope>NUCLEOTIDE SEQUENCE [LARGE SCALE GENOMIC DNA]</scope>
    <source>
        <strain evidence="4 5">NRRL Y-2026</strain>
    </source>
</reference>
<sequence>MTEETLTHRVNGPVFEIHINNPQALNSFTIPEFVKLAELFDLADRNEDTKVTLLTSTGTFFSTGANIKFISKLVERPRIDYYDHITSKNILLVHTILNHKKLIVVALNGPVIGLSAALVCLMDVVYARVPTDKKSISPYMQFPFSSIGLVNECGVSASLPYRLGLTRSLEAVSMARRIMLDELVSSGVVSKTFRADSAEAFNKQICSEVSKMVSALAVDSMVENKKMIRMAFDEQVGKQIVSESLSGLNRWVDERPQTAFKFMVENNRKGEKKLMSKL</sequence>
<evidence type="ECO:0000313" key="5">
    <source>
        <dbReference type="Proteomes" id="UP000094455"/>
    </source>
</evidence>
<dbReference type="InterPro" id="IPR029045">
    <property type="entry name" value="ClpP/crotonase-like_dom_sf"/>
</dbReference>
<dbReference type="EMBL" id="KV454002">
    <property type="protein sequence ID" value="ODQ47830.1"/>
    <property type="molecule type" value="Genomic_DNA"/>
</dbReference>
<dbReference type="STRING" id="763406.A0A1E3NP00"/>